<name>A0A9D5QCJ1_UNCW3</name>
<gene>
    <name evidence="7" type="primary">tpiA</name>
    <name evidence="9" type="ORF">GF359_05935</name>
</gene>
<dbReference type="InterPro" id="IPR035990">
    <property type="entry name" value="TIM_sf"/>
</dbReference>
<evidence type="ECO:0000256" key="2">
    <source>
        <dbReference type="ARBA" id="ARBA00007422"/>
    </source>
</evidence>
<dbReference type="EMBL" id="WJKJ01000192">
    <property type="protein sequence ID" value="MBD3364738.1"/>
    <property type="molecule type" value="Genomic_DNA"/>
</dbReference>
<dbReference type="InterPro" id="IPR000652">
    <property type="entry name" value="Triosephosphate_isomerase"/>
</dbReference>
<comment type="similarity">
    <text evidence="2 7 8">Belongs to the triosephosphate isomerase family.</text>
</comment>
<dbReference type="GO" id="GO:0006094">
    <property type="term" value="P:gluconeogenesis"/>
    <property type="evidence" value="ECO:0007669"/>
    <property type="project" value="UniProtKB-UniRule"/>
</dbReference>
<dbReference type="Pfam" id="PF00121">
    <property type="entry name" value="TIM"/>
    <property type="match status" value="1"/>
</dbReference>
<dbReference type="GO" id="GO:0019563">
    <property type="term" value="P:glycerol catabolic process"/>
    <property type="evidence" value="ECO:0007669"/>
    <property type="project" value="TreeGrafter"/>
</dbReference>
<dbReference type="GO" id="GO:0046166">
    <property type="term" value="P:glyceraldehyde-3-phosphate biosynthetic process"/>
    <property type="evidence" value="ECO:0007669"/>
    <property type="project" value="TreeGrafter"/>
</dbReference>
<dbReference type="InterPro" id="IPR020861">
    <property type="entry name" value="Triosephosphate_isomerase_AS"/>
</dbReference>
<comment type="pathway">
    <text evidence="7 8">Carbohydrate biosynthesis; gluconeogenesis.</text>
</comment>
<dbReference type="PANTHER" id="PTHR21139:SF42">
    <property type="entry name" value="TRIOSEPHOSPHATE ISOMERASE"/>
    <property type="match status" value="1"/>
</dbReference>
<dbReference type="NCBIfam" id="TIGR00419">
    <property type="entry name" value="tim"/>
    <property type="match status" value="1"/>
</dbReference>
<dbReference type="CDD" id="cd00311">
    <property type="entry name" value="TIM"/>
    <property type="match status" value="1"/>
</dbReference>
<feature type="active site" description="Electrophile" evidence="7">
    <location>
        <position position="95"/>
    </location>
</feature>
<comment type="caution">
    <text evidence="9">The sequence shown here is derived from an EMBL/GenBank/DDBJ whole genome shotgun (WGS) entry which is preliminary data.</text>
</comment>
<comment type="subcellular location">
    <subcellularLocation>
        <location evidence="7 8">Cytoplasm</location>
    </subcellularLocation>
</comment>
<feature type="binding site" evidence="7">
    <location>
        <begin position="230"/>
        <end position="231"/>
    </location>
    <ligand>
        <name>substrate</name>
    </ligand>
</feature>
<dbReference type="InterPro" id="IPR022896">
    <property type="entry name" value="TrioseP_Isoase_bac/euk"/>
</dbReference>
<feature type="binding site" evidence="7">
    <location>
        <position position="209"/>
    </location>
    <ligand>
        <name>substrate</name>
    </ligand>
</feature>
<dbReference type="GO" id="GO:0006096">
    <property type="term" value="P:glycolytic process"/>
    <property type="evidence" value="ECO:0007669"/>
    <property type="project" value="UniProtKB-UniRule"/>
</dbReference>
<organism evidence="9 10">
    <name type="scientific">candidate division WOR-3 bacterium</name>
    <dbReference type="NCBI Taxonomy" id="2052148"/>
    <lineage>
        <taxon>Bacteria</taxon>
        <taxon>Bacteria division WOR-3</taxon>
    </lineage>
</organism>
<dbReference type="HAMAP" id="MF_00147_B">
    <property type="entry name" value="TIM_B"/>
    <property type="match status" value="1"/>
</dbReference>
<comment type="pathway">
    <text evidence="1 7 8">Carbohydrate degradation; glycolysis; D-glyceraldehyde 3-phosphate from glycerone phosphate: step 1/1.</text>
</comment>
<feature type="active site" description="Proton acceptor" evidence="7">
    <location>
        <position position="164"/>
    </location>
</feature>
<protein>
    <recommendedName>
        <fullName evidence="7 8">Triosephosphate isomerase</fullName>
        <shortName evidence="7">TIM</shortName>
        <shortName evidence="7">TPI</shortName>
        <ecNumber evidence="7 8">5.3.1.1</ecNumber>
    </recommendedName>
    <alternativeName>
        <fullName evidence="7">Triose-phosphate isomerase</fullName>
    </alternativeName>
</protein>
<keyword evidence="6 7" id="KW-0413">Isomerase</keyword>
<dbReference type="PROSITE" id="PS51440">
    <property type="entry name" value="TIM_2"/>
    <property type="match status" value="1"/>
</dbReference>
<evidence type="ECO:0000256" key="3">
    <source>
        <dbReference type="ARBA" id="ARBA00022432"/>
    </source>
</evidence>
<evidence type="ECO:0000256" key="6">
    <source>
        <dbReference type="ARBA" id="ARBA00023235"/>
    </source>
</evidence>
<feature type="binding site" evidence="7">
    <location>
        <begin position="9"/>
        <end position="11"/>
    </location>
    <ligand>
        <name>substrate</name>
    </ligand>
</feature>
<dbReference type="GO" id="GO:0004807">
    <property type="term" value="F:triose-phosphate isomerase activity"/>
    <property type="evidence" value="ECO:0007669"/>
    <property type="project" value="UniProtKB-UniRule"/>
</dbReference>
<comment type="subunit">
    <text evidence="7 8">Homodimer.</text>
</comment>
<dbReference type="PANTHER" id="PTHR21139">
    <property type="entry name" value="TRIOSEPHOSPHATE ISOMERASE"/>
    <property type="match status" value="1"/>
</dbReference>
<evidence type="ECO:0000256" key="5">
    <source>
        <dbReference type="ARBA" id="ARBA00023152"/>
    </source>
</evidence>
<dbReference type="Gene3D" id="3.20.20.70">
    <property type="entry name" value="Aldolase class I"/>
    <property type="match status" value="1"/>
</dbReference>
<feature type="binding site" evidence="7">
    <location>
        <position position="170"/>
    </location>
    <ligand>
        <name>substrate</name>
    </ligand>
</feature>
<dbReference type="AlphaFoldDB" id="A0A9D5QCJ1"/>
<comment type="function">
    <text evidence="7">Involved in the gluconeogenesis. Catalyzes stereospecifically the conversion of dihydroxyacetone phosphate (DHAP) to D-glyceraldehyde-3-phosphate (G3P).</text>
</comment>
<evidence type="ECO:0000256" key="7">
    <source>
        <dbReference type="HAMAP-Rule" id="MF_00147"/>
    </source>
</evidence>
<proteinExistence type="inferred from homology"/>
<evidence type="ECO:0000256" key="4">
    <source>
        <dbReference type="ARBA" id="ARBA00022490"/>
    </source>
</evidence>
<reference evidence="9" key="1">
    <citation type="submission" date="2019-11" db="EMBL/GenBank/DDBJ databases">
        <title>Microbial mats filling the niche in hypersaline microbial mats.</title>
        <authorList>
            <person name="Wong H.L."/>
            <person name="Macleod F.I."/>
            <person name="White R.A. III"/>
            <person name="Burns B.P."/>
        </authorList>
    </citation>
    <scope>NUCLEOTIDE SEQUENCE</scope>
    <source>
        <strain evidence="9">Bin_327</strain>
    </source>
</reference>
<accession>A0A9D5QCJ1</accession>
<evidence type="ECO:0000313" key="10">
    <source>
        <dbReference type="Proteomes" id="UP000630660"/>
    </source>
</evidence>
<dbReference type="EC" id="5.3.1.1" evidence="7 8"/>
<keyword evidence="4 7" id="KW-0963">Cytoplasm</keyword>
<evidence type="ECO:0000256" key="1">
    <source>
        <dbReference type="ARBA" id="ARBA00004680"/>
    </source>
</evidence>
<comment type="catalytic activity">
    <reaction evidence="7 8">
        <text>D-glyceraldehyde 3-phosphate = dihydroxyacetone phosphate</text>
        <dbReference type="Rhea" id="RHEA:18585"/>
        <dbReference type="ChEBI" id="CHEBI:57642"/>
        <dbReference type="ChEBI" id="CHEBI:59776"/>
        <dbReference type="EC" id="5.3.1.1"/>
    </reaction>
</comment>
<evidence type="ECO:0000256" key="8">
    <source>
        <dbReference type="RuleBase" id="RU363013"/>
    </source>
</evidence>
<sequence>MRKLIIVGNWKMHTTPASSRELARKLREGLDGFKAVDVGVCPPATSIPAVADALGGSSIAWGAQNAHWEEEGAFTGEVSVKALKELDCTYAILGHSERRHIFGETDEMVAKRLAFVQKSGMIPILCVGETEAERQAGETEKVLERQLDTAVDELDSPPAVVAYEPVWAIGTGKRAQVSDVEAVHRFIRTRLNEKFNTSTDDVRIVYGGSVKPANVAELAGCEEIDGALVGGASLDADSFCTIVTRAFERRSN</sequence>
<evidence type="ECO:0000313" key="9">
    <source>
        <dbReference type="EMBL" id="MBD3364738.1"/>
    </source>
</evidence>
<keyword evidence="3 7" id="KW-0312">Gluconeogenesis</keyword>
<keyword evidence="5 7" id="KW-0324">Glycolysis</keyword>
<dbReference type="GO" id="GO:0005829">
    <property type="term" value="C:cytosol"/>
    <property type="evidence" value="ECO:0007669"/>
    <property type="project" value="TreeGrafter"/>
</dbReference>
<dbReference type="FunFam" id="3.20.20.70:FF:000016">
    <property type="entry name" value="Triosephosphate isomerase"/>
    <property type="match status" value="1"/>
</dbReference>
<dbReference type="SUPFAM" id="SSF51351">
    <property type="entry name" value="Triosephosphate isomerase (TIM)"/>
    <property type="match status" value="1"/>
</dbReference>
<dbReference type="PROSITE" id="PS00171">
    <property type="entry name" value="TIM_1"/>
    <property type="match status" value="1"/>
</dbReference>
<dbReference type="InterPro" id="IPR013785">
    <property type="entry name" value="Aldolase_TIM"/>
</dbReference>
<dbReference type="Proteomes" id="UP000630660">
    <property type="component" value="Unassembled WGS sequence"/>
</dbReference>